<dbReference type="SUPFAM" id="SSF55031">
    <property type="entry name" value="Bacterial exopeptidase dimerisation domain"/>
    <property type="match status" value="1"/>
</dbReference>
<evidence type="ECO:0000256" key="5">
    <source>
        <dbReference type="ARBA" id="ARBA00022833"/>
    </source>
</evidence>
<accession>A0ABS1KQL8</accession>
<evidence type="ECO:0000256" key="3">
    <source>
        <dbReference type="ARBA" id="ARBA00022723"/>
    </source>
</evidence>
<organism evidence="7 8">
    <name type="scientific">Chryseolinea lacunae</name>
    <dbReference type="NCBI Taxonomy" id="2801331"/>
    <lineage>
        <taxon>Bacteria</taxon>
        <taxon>Pseudomonadati</taxon>
        <taxon>Bacteroidota</taxon>
        <taxon>Cytophagia</taxon>
        <taxon>Cytophagales</taxon>
        <taxon>Fulvivirgaceae</taxon>
        <taxon>Chryseolinea</taxon>
    </lineage>
</organism>
<name>A0ABS1KQL8_9BACT</name>
<dbReference type="InterPro" id="IPR002933">
    <property type="entry name" value="Peptidase_M20"/>
</dbReference>
<evidence type="ECO:0000313" key="8">
    <source>
        <dbReference type="Proteomes" id="UP000613030"/>
    </source>
</evidence>
<protein>
    <submittedName>
        <fullName evidence="7">M20 family peptidase</fullName>
    </submittedName>
</protein>
<keyword evidence="3" id="KW-0479">Metal-binding</keyword>
<dbReference type="Pfam" id="PF07687">
    <property type="entry name" value="M20_dimer"/>
    <property type="match status" value="1"/>
</dbReference>
<sequence length="479" mass="53097">MIKRGLLILLALLVILLAILFFNAFTFNSRQPAIAALPAPAVDPEAIQHFQEAIRFKTISFTDSALLDTAQFFGFQRFLQKTYPTAHAHLERELVKNYSLLYTWKGKNEKLKPIVMLAHQDVVPIEEASKSSWTVDPFAGEVKDGCVWGRGSTDNKINVISIFETIEKLTKENFQPERTVILALGHDEERGGSGAKTIAKLLAQRNISAEMVLDEGGIVTRNKVPGMLKPVALIGTAEKGYLSLLLTVEKNGGHSSMPEQETALDILAKAVVNIRQHPFPPNFAPATVGFMSHVGPEMPYPEKLIFANMWMFKSVVIGIYEKSAAGNAVVRTTVVPTIFNAGMKDNVVPTKVSATVNLRLLQGDTSDKVIAELKKIINDDRVSITMSTEFLNEASATSPEEGFGYQHVQETVKKTFPETVATPFLMIGATDSRFFGDVSTNIIKFSPMIDPIGFHGIDERVSLESFQQSLWFYEKFLRQ</sequence>
<dbReference type="Gene3D" id="1.10.150.900">
    <property type="match status" value="1"/>
</dbReference>
<dbReference type="InterPro" id="IPR047177">
    <property type="entry name" value="Pept_M20A"/>
</dbReference>
<feature type="domain" description="Peptidase M20 dimerisation" evidence="6">
    <location>
        <begin position="236"/>
        <end position="380"/>
    </location>
</feature>
<dbReference type="EMBL" id="JAERRB010000003">
    <property type="protein sequence ID" value="MBL0741765.1"/>
    <property type="molecule type" value="Genomic_DNA"/>
</dbReference>
<keyword evidence="2" id="KW-0645">Protease</keyword>
<comment type="similarity">
    <text evidence="1">Belongs to the peptidase M20A family.</text>
</comment>
<keyword evidence="8" id="KW-1185">Reference proteome</keyword>
<reference evidence="7 8" key="1">
    <citation type="submission" date="2021-01" db="EMBL/GenBank/DDBJ databases">
        <title>Chryseolinea sp. Jin1 Genome sequencing and assembly.</title>
        <authorList>
            <person name="Kim I."/>
        </authorList>
    </citation>
    <scope>NUCLEOTIDE SEQUENCE [LARGE SCALE GENOMIC DNA]</scope>
    <source>
        <strain evidence="7 8">Jin1</strain>
    </source>
</reference>
<evidence type="ECO:0000256" key="1">
    <source>
        <dbReference type="ARBA" id="ARBA00006247"/>
    </source>
</evidence>
<evidence type="ECO:0000256" key="4">
    <source>
        <dbReference type="ARBA" id="ARBA00022801"/>
    </source>
</evidence>
<dbReference type="PANTHER" id="PTHR45962:SF1">
    <property type="entry name" value="N-FATTY-ACYL-AMINO ACID SYNTHASE_HYDROLASE PM20D1"/>
    <property type="match status" value="1"/>
</dbReference>
<dbReference type="Gene3D" id="3.40.630.10">
    <property type="entry name" value="Zn peptidases"/>
    <property type="match status" value="1"/>
</dbReference>
<dbReference type="Proteomes" id="UP000613030">
    <property type="component" value="Unassembled WGS sequence"/>
</dbReference>
<dbReference type="SUPFAM" id="SSF53187">
    <property type="entry name" value="Zn-dependent exopeptidases"/>
    <property type="match status" value="1"/>
</dbReference>
<evidence type="ECO:0000313" key="7">
    <source>
        <dbReference type="EMBL" id="MBL0741765.1"/>
    </source>
</evidence>
<dbReference type="InterPro" id="IPR036264">
    <property type="entry name" value="Bact_exopeptidase_dim_dom"/>
</dbReference>
<comment type="caution">
    <text evidence="7">The sequence shown here is derived from an EMBL/GenBank/DDBJ whole genome shotgun (WGS) entry which is preliminary data.</text>
</comment>
<keyword evidence="4" id="KW-0378">Hydrolase</keyword>
<dbReference type="Pfam" id="PF01546">
    <property type="entry name" value="Peptidase_M20"/>
    <property type="match status" value="1"/>
</dbReference>
<dbReference type="Gene3D" id="3.30.70.360">
    <property type="match status" value="1"/>
</dbReference>
<dbReference type="InterPro" id="IPR011650">
    <property type="entry name" value="Peptidase_M20_dimer"/>
</dbReference>
<keyword evidence="5" id="KW-0862">Zinc</keyword>
<evidence type="ECO:0000259" key="6">
    <source>
        <dbReference type="Pfam" id="PF07687"/>
    </source>
</evidence>
<gene>
    <name evidence="7" type="ORF">JI741_11080</name>
</gene>
<dbReference type="RefSeq" id="WP_202009242.1">
    <property type="nucleotide sequence ID" value="NZ_JAERRB010000003.1"/>
</dbReference>
<proteinExistence type="inferred from homology"/>
<dbReference type="PANTHER" id="PTHR45962">
    <property type="entry name" value="N-FATTY-ACYL-AMINO ACID SYNTHASE/HYDROLASE PM20D1"/>
    <property type="match status" value="1"/>
</dbReference>
<evidence type="ECO:0000256" key="2">
    <source>
        <dbReference type="ARBA" id="ARBA00022670"/>
    </source>
</evidence>